<protein>
    <submittedName>
        <fullName evidence="3">Fibronectin</fullName>
    </submittedName>
</protein>
<dbReference type="GO" id="GO:0016020">
    <property type="term" value="C:membrane"/>
    <property type="evidence" value="ECO:0007669"/>
    <property type="project" value="UniProtKB-SubCell"/>
</dbReference>
<feature type="domain" description="Fibronectin type-III" evidence="2">
    <location>
        <begin position="2824"/>
        <end position="2917"/>
    </location>
</feature>
<dbReference type="EMBL" id="JARQWQ010000061">
    <property type="protein sequence ID" value="KAK2555629.1"/>
    <property type="molecule type" value="Genomic_DNA"/>
</dbReference>
<dbReference type="PANTHER" id="PTHR46957:SF3">
    <property type="entry name" value="CYTOKINE RECEPTOR"/>
    <property type="match status" value="1"/>
</dbReference>
<dbReference type="PROSITE" id="PS50853">
    <property type="entry name" value="FN3"/>
    <property type="match status" value="6"/>
</dbReference>
<reference evidence="3" key="1">
    <citation type="journal article" date="2023" name="G3 (Bethesda)">
        <title>Whole genome assembly and annotation of the endangered Caribbean coral Acropora cervicornis.</title>
        <authorList>
            <person name="Selwyn J.D."/>
            <person name="Vollmer S.V."/>
        </authorList>
    </citation>
    <scope>NUCLEOTIDE SEQUENCE</scope>
    <source>
        <strain evidence="3">K2</strain>
    </source>
</reference>
<evidence type="ECO:0000313" key="4">
    <source>
        <dbReference type="Proteomes" id="UP001249851"/>
    </source>
</evidence>
<feature type="domain" description="Fibronectin type-III" evidence="2">
    <location>
        <begin position="2934"/>
        <end position="3027"/>
    </location>
</feature>
<dbReference type="SMART" id="SM00060">
    <property type="entry name" value="FN3"/>
    <property type="match status" value="10"/>
</dbReference>
<feature type="compositionally biased region" description="Polar residues" evidence="1">
    <location>
        <begin position="1362"/>
        <end position="1395"/>
    </location>
</feature>
<dbReference type="Gene3D" id="2.60.40.420">
    <property type="entry name" value="Cupredoxins - blue copper proteins"/>
    <property type="match status" value="2"/>
</dbReference>
<feature type="region of interest" description="Disordered" evidence="1">
    <location>
        <begin position="1344"/>
        <end position="1409"/>
    </location>
</feature>
<dbReference type="InterPro" id="IPR013783">
    <property type="entry name" value="Ig-like_fold"/>
</dbReference>
<feature type="compositionally biased region" description="Basic and acidic residues" evidence="1">
    <location>
        <begin position="1465"/>
        <end position="1492"/>
    </location>
</feature>
<dbReference type="CDD" id="cd00063">
    <property type="entry name" value="FN3"/>
    <property type="match status" value="4"/>
</dbReference>
<feature type="domain" description="Fibronectin type-III" evidence="2">
    <location>
        <begin position="2223"/>
        <end position="2320"/>
    </location>
</feature>
<dbReference type="InterPro" id="IPR008972">
    <property type="entry name" value="Cupredoxin"/>
</dbReference>
<feature type="domain" description="Fibronectin type-III" evidence="2">
    <location>
        <begin position="3030"/>
        <end position="3119"/>
    </location>
</feature>
<dbReference type="InterPro" id="IPR003961">
    <property type="entry name" value="FN3_dom"/>
</dbReference>
<dbReference type="Pfam" id="PF00041">
    <property type="entry name" value="fn3"/>
    <property type="match status" value="3"/>
</dbReference>
<feature type="compositionally biased region" description="Polar residues" evidence="1">
    <location>
        <begin position="1286"/>
        <end position="1295"/>
    </location>
</feature>
<proteinExistence type="predicted"/>
<accession>A0AAD9Q6J0</accession>
<keyword evidence="4" id="KW-1185">Reference proteome</keyword>
<feature type="region of interest" description="Disordered" evidence="1">
    <location>
        <begin position="1245"/>
        <end position="1303"/>
    </location>
</feature>
<feature type="region of interest" description="Disordered" evidence="1">
    <location>
        <begin position="3602"/>
        <end position="3700"/>
    </location>
</feature>
<feature type="domain" description="Fibronectin type-III" evidence="2">
    <location>
        <begin position="1875"/>
        <end position="1970"/>
    </location>
</feature>
<reference evidence="3" key="2">
    <citation type="journal article" date="2023" name="Science">
        <title>Genomic signatures of disease resistance in endangered staghorn corals.</title>
        <authorList>
            <person name="Vollmer S.V."/>
            <person name="Selwyn J.D."/>
            <person name="Despard B.A."/>
            <person name="Roesel C.L."/>
        </authorList>
    </citation>
    <scope>NUCLEOTIDE SEQUENCE</scope>
    <source>
        <strain evidence="3">K2</strain>
    </source>
</reference>
<dbReference type="InterPro" id="IPR050713">
    <property type="entry name" value="RTP_Phos/Ushers"/>
</dbReference>
<dbReference type="InterPro" id="IPR036116">
    <property type="entry name" value="FN3_sf"/>
</dbReference>
<feature type="compositionally biased region" description="Polar residues" evidence="1">
    <location>
        <begin position="3626"/>
        <end position="3637"/>
    </location>
</feature>
<evidence type="ECO:0000256" key="1">
    <source>
        <dbReference type="SAM" id="MobiDB-lite"/>
    </source>
</evidence>
<feature type="region of interest" description="Disordered" evidence="1">
    <location>
        <begin position="1465"/>
        <end position="1514"/>
    </location>
</feature>
<feature type="compositionally biased region" description="Basic and acidic residues" evidence="1">
    <location>
        <begin position="1350"/>
        <end position="1361"/>
    </location>
</feature>
<dbReference type="SUPFAM" id="SSF49503">
    <property type="entry name" value="Cupredoxins"/>
    <property type="match status" value="2"/>
</dbReference>
<comment type="caution">
    <text evidence="3">The sequence shown here is derived from an EMBL/GenBank/DDBJ whole genome shotgun (WGS) entry which is preliminary data.</text>
</comment>
<dbReference type="Proteomes" id="UP001249851">
    <property type="component" value="Unassembled WGS sequence"/>
</dbReference>
<dbReference type="Gene3D" id="2.60.40.10">
    <property type="entry name" value="Immunoglobulins"/>
    <property type="match status" value="4"/>
</dbReference>
<evidence type="ECO:0000313" key="3">
    <source>
        <dbReference type="EMBL" id="KAK2555629.1"/>
    </source>
</evidence>
<organism evidence="3 4">
    <name type="scientific">Acropora cervicornis</name>
    <name type="common">Staghorn coral</name>
    <dbReference type="NCBI Taxonomy" id="6130"/>
    <lineage>
        <taxon>Eukaryota</taxon>
        <taxon>Metazoa</taxon>
        <taxon>Cnidaria</taxon>
        <taxon>Anthozoa</taxon>
        <taxon>Hexacorallia</taxon>
        <taxon>Scleractinia</taxon>
        <taxon>Astrocoeniina</taxon>
        <taxon>Acroporidae</taxon>
        <taxon>Acropora</taxon>
    </lineage>
</organism>
<dbReference type="SUPFAM" id="SSF49265">
    <property type="entry name" value="Fibronectin type III"/>
    <property type="match status" value="5"/>
</dbReference>
<name>A0AAD9Q6J0_ACRCE</name>
<gene>
    <name evidence="3" type="ORF">P5673_022652</name>
</gene>
<sequence>MKSQFYGNMWILDSNIQQIPDSVLWIPDSNTSKFAGLWIPDSSTSGKESNQTKKKRRLLRSPLFACQLKALFLLKCACMKERAKTVGKVLGIYLVSIGGVEKSISILFEWGEEISTHFFNVIQVTGPDLIPVPGGYNSGKPTKSGHFKVRLGRKGLFMFQSESLPVKLKTLNVYVLEKPPVEVKISSKGFETQLVNIQEGEAVHWRNENEDSNNQCLIQEMEYCFKHGGFLPKTSRIQVEQIFQSTFPNSGLYFFYLENHGADSEEGHVTSLICVVKVTQRNRDYSVRIVEDGLQPALISAAVQDRIWLDCSLSKNPSKTILDAYIYKNGAKTSRLVSARLSGTANARLVELVSYQFSEPGLYHYLYVMTDLSEKRGHVLVRDKPMEHLVEIVNGRFHPGDRVWWTFRDEESITWYLKEVERCIPVKGSSPRRKSSNSGCCRKADDQTYLIGCLGVLSHRFDEIGAFTYCLQDDTDESSPQDTCTILVQKNVKHHTIRVRDRGFTPRILNVHPGDWVWWQWQDTKRQHNIVQVSHQRKVMPGGIQSGEPTHLSNAFSSVFKELGIFYFASNGLPEVFGAIVVTPEPQRLCDVYMTCWESHYADVLDKNQVHRIEVTDQGIHPDPLLTSVNDCVAWVWCDGEGYEVQEYSDAVNECSSASRSRNHVKRCHARVIRKPGVYHFLFLSKQMADNELGTRPSDSLVHTILADPITYSCMVEVAADGFRPSTLTIEKSQSVLWTWENQGSQEHNILHVRPPQADEPLVRVRGLSAFDSGPVTTSSTFFHTFDVPGTYFVTSERTERKLCVIDVKENAAFVSPPKISSTTSIDGGKVQKGHRVFLECDTQRAEIFYTLNGSYPGECNRNVMRYDKKKGVVLDQTGFVVVRAVAKKDNWVTSQVYTSKRFWVIQGDSMPSDEVSAEEEQFVAESEEADLKERLVCDNTFHLDIALGSTADVSWISGFQLYLNGTAYGGWLGAACRGLVISGLIGGKHYHVVLVVFPTHDSYQPQLSNEVVITCPLRSSSGGPLVSLEASTTPQSLIIVWPTISDPTNVACDEVTTYSVFINGHPFGEQIIPEPGSRYCRVLFESSLENEVYTLCVASCLSGSDLLLYSNEVEFSLPIPDEILSALENSDGQSDALGRDGLDNGTPPRELLLVAERINSSSYNTSQSNVEKLCIKSSFGKLQTIFEGDDLRDCDFKSHEGKHGNTEVNMNEGRVDVTSVDDERHKVVTDECLKESKVTTIGMSSNASVKQGPVDAEEGQQKSHSEILEGADSSSVLNDPFPVDNQASIDSPLNETDRPASGDFQEENMAIDELVNKSDVSTFKNHVDLAREEAVIAKGQLSSAEDYDEGKLEGDVKPKEVSSSFSTESNDNCKLDQINQMQVSRSDESQQMTHKGQESLPIDEADGSNMNSVNIKNDNHQKNTFEKGMQYDSENWNYNEKEGTITSKYSELAAGISSFPADETDAKVERTSEKATYSDDSENRAIFRASDESASGQKTNEMKEEENDTNQREQTFAHSTDVPLESPSALVGIPDISYIQEARTLELNKVDDQAGDEESTIENPNKIFENSKQLEDYALSKEIEGQVPQETVDQKMEGNMNEFENREGSHLEERGDRVGDVSDSVKTMVKSETSLNKSCKDDMDGARENPELINDEFTDDSWSRSSSCVASEDEEKNVAATAVMPTFEETDQLVDARSLPLGILGNDNVEGVKSDVDEKTEKFSSCKEEELNMQEIATSSAGNSLQASQKPLPRPLLVVKGTTPTTVTLEWEWTLLPEQIAGSDIVYTVLVLGRKFQSNVNSNFCFDFKESPASCMWENQNDVLLQHAWRTTNTVIEITGMKQRCNYRMAVLGQLMPLAHEALSSVILFTMPGPPKSPVIHVTDLKDRELTLSWKPAVSFGDATIVGYRLLRDGSASCDDLGSERRSVTIDDLEEGKEHRFNLLAVTCHSVGDSKSSNTVRVLCRTPPVSPQIYDKKYCALGSICIAWKRDEFANADDPKDQTICSDIVFVDDLPHGECSLTGEFDILTGELSYIIPNLEIGRKYEIHVKSYLNSRVIDVENGKRVYVCGCYGKSSNVLELFCAGPPSSPIVRVSRIDQSGVTLSWSRSSEFGGVTLGVNNKWSGEILPAEQCFSKLTGFKPGEVICVRLNAVTYDLPCPLKPVDDPEKDGSRYFSHSYEQPDSGVESSSSFLSKWSTDETKQYVCSADSTLVIQYSNLVKPVSSIEVLKVGSRSASITWLLDETTDRSVAPDTLRIFCWKTMEDEESAVKYIVTEKPYTIRGLESKTEYRVFLECSAPHINDDSYTEHPINIVRSKRISFITASAPGPVSNMYVVSAAEESIRLAWDNPTMHGDSIAAIRVNVRRNDHEMCDGLTMQLSSDTRSFTFDSLSPKTEYAFVFEALQEDDLIVTHDVLTDSVAHFSAFTNGTDPPEKVKLVSRTPTSIVITWVHAVAYGMLIVQRYRVHCVINKQLRKRSRGRVVLSKDTGKVLDVDSETCRAEIRGLDPGVVYKIVVEAVAGNTDYSYDDDFESDGSSTSSVASSVLSKKPPEMQRLYFSQPFLVCTSAPPEPPVLLVSGFNASQIHLSWRKPLVLVPVFDPHCAAEEDPARGRVRRLRGYRLEVNGRVYARVAADKTSMTLRKCKSGMKYTCVLVAISGPEKMDGCQGKNAKTLVTAINDTDTDDEMAAKPLSECFEESASDPVEVMLPRQDLGISISAKYSANKLAESFRDSSNSDSDDEEGGVVVQWTVNELSGDVRGFRLFWYNSKHQEKNEVLLPLDATSYEIWSVLQSAVYTISLEIIDDREETLAVFGPLHCQTPGPPAPPWIWYRSLSPYQFTIEWNEPVTCGDVNIRAYQVYLNDRRIEKLVDRRQRRVTIHCQSSSLYRVSLVALGSDPQYGDSSPSNVLKLCTPVAEDRQAMTSRPSGPLTRITLDIHVSSITNTRIAFEWSHPPDVFDTVDHYIVKWSSVLKPQVEELTLPLIQTSHAIDGCSPGTSHFLVVAAVTADGNLVSRSKQLTVQTSAPIKQPCLQVKSCQQSGITVQWQKPATFGDAEIDHFKLMLNRSLHRKLDANCTYFFFPECEPLKEYTFYLKAVSRKPDCDSEWSEPLIVTCPGALRPLITRIRSNEVNCIRVGWKEPVLRGDVQVDSYRVYYARDCNALKVTVDDVITNPQTVEHGALPWYTTEDKLVPIPPDSKYWVVLQVDLMPGDCQPVYSQPIKTRAAVAPDPPVISLEVEGLETRRSLEQRICQLSIKRDKLRRMIHLLESSVVVKGSKMKDLQIFKAADTVLEVDSELADLLENIKEYTGVVSCVVKWCKPCDDGDAIVSGYQLFLDDKPLGAALSPSTLESRLKLPVSCHKITVQTLTEHPIGPSPCSNVVELPGSEFVPFVLFCYFDVHKRGERCFSSQKVLGYFCQFAEEFSEKFAFITCCVRSNELDASHRQSLAETLIERNWRKTSNCVTHNCACNLRSQRTRSVRRGVVSEPDVCQLFGLVGVPALIMLDSSGYISWHGRCSCFDFASFRSLLLHAFSQVSRSNCPVKDCLSCECETDDEYVPCFPEYVDHIDEPSSGIRRKVSIESNTLYRRLHGSSHLDVLSQTETIKKKNPRPKTSAAVGRLARSTGYNRPSESNEPTKVRPRSLTAHGVHPSRPLMTRPGSVPPLRVRTLQRTSQPSLDEVSSPASTRQREKEATLSGRIRAPRIKAKISVEDLPLW</sequence>
<dbReference type="PANTHER" id="PTHR46957">
    <property type="entry name" value="CYTOKINE RECEPTOR"/>
    <property type="match status" value="1"/>
</dbReference>
<feature type="domain" description="Fibronectin type-III" evidence="2">
    <location>
        <begin position="2327"/>
        <end position="2434"/>
    </location>
</feature>
<evidence type="ECO:0000259" key="2">
    <source>
        <dbReference type="PROSITE" id="PS50853"/>
    </source>
</evidence>